<accession>A0A7S4BIR9</accession>
<evidence type="ECO:0000256" key="7">
    <source>
        <dbReference type="ARBA" id="ARBA00022723"/>
    </source>
</evidence>
<evidence type="ECO:0000256" key="10">
    <source>
        <dbReference type="ARBA" id="ARBA00023002"/>
    </source>
</evidence>
<dbReference type="GO" id="GO:0010230">
    <property type="term" value="P:alternative respiration"/>
    <property type="evidence" value="ECO:0007669"/>
    <property type="project" value="TreeGrafter"/>
</dbReference>
<organism evidence="13">
    <name type="scientific">Chrysotila carterae</name>
    <name type="common">Marine alga</name>
    <name type="synonym">Syracosphaera carterae</name>
    <dbReference type="NCBI Taxonomy" id="13221"/>
    <lineage>
        <taxon>Eukaryota</taxon>
        <taxon>Haptista</taxon>
        <taxon>Haptophyta</taxon>
        <taxon>Prymnesiophyceae</taxon>
        <taxon>Isochrysidales</taxon>
        <taxon>Isochrysidaceae</taxon>
        <taxon>Chrysotila</taxon>
    </lineage>
</organism>
<gene>
    <name evidence="13" type="ORF">PCAR00345_LOCUS19940</name>
</gene>
<comment type="similarity">
    <text evidence="3">Belongs to the alternative oxidase family.</text>
</comment>
<evidence type="ECO:0000256" key="8">
    <source>
        <dbReference type="ARBA" id="ARBA00022982"/>
    </source>
</evidence>
<keyword evidence="8" id="KW-0249">Electron transport</keyword>
<evidence type="ECO:0000256" key="12">
    <source>
        <dbReference type="ARBA" id="ARBA00023136"/>
    </source>
</evidence>
<keyword evidence="4" id="KW-0813">Transport</keyword>
<evidence type="ECO:0000256" key="6">
    <source>
        <dbReference type="ARBA" id="ARBA00022692"/>
    </source>
</evidence>
<comment type="cofactor">
    <cofactor evidence="1">
        <name>Fe cation</name>
        <dbReference type="ChEBI" id="CHEBI:24875"/>
    </cofactor>
</comment>
<evidence type="ECO:0000256" key="1">
    <source>
        <dbReference type="ARBA" id="ARBA00001962"/>
    </source>
</evidence>
<keyword evidence="5" id="KW-0679">Respiratory chain</keyword>
<evidence type="ECO:0000256" key="9">
    <source>
        <dbReference type="ARBA" id="ARBA00022989"/>
    </source>
</evidence>
<dbReference type="Gene3D" id="1.20.1260.140">
    <property type="entry name" value="Alternative oxidase"/>
    <property type="match status" value="1"/>
</dbReference>
<dbReference type="GO" id="GO:0016117">
    <property type="term" value="P:carotenoid biosynthetic process"/>
    <property type="evidence" value="ECO:0007669"/>
    <property type="project" value="TreeGrafter"/>
</dbReference>
<keyword evidence="7" id="KW-0479">Metal-binding</keyword>
<dbReference type="PANTHER" id="PTHR31803:SF10">
    <property type="entry name" value="UBIQUINOL OXIDASE 4, CHLOROPLASTIC_CHROMOPLASTIC"/>
    <property type="match status" value="1"/>
</dbReference>
<reference evidence="13" key="1">
    <citation type="submission" date="2021-01" db="EMBL/GenBank/DDBJ databases">
        <authorList>
            <person name="Corre E."/>
            <person name="Pelletier E."/>
            <person name="Niang G."/>
            <person name="Scheremetjew M."/>
            <person name="Finn R."/>
            <person name="Kale V."/>
            <person name="Holt S."/>
            <person name="Cochrane G."/>
            <person name="Meng A."/>
            <person name="Brown T."/>
            <person name="Cohen L."/>
        </authorList>
    </citation>
    <scope>NUCLEOTIDE SEQUENCE</scope>
    <source>
        <strain evidence="13">CCMP645</strain>
    </source>
</reference>
<evidence type="ECO:0000256" key="4">
    <source>
        <dbReference type="ARBA" id="ARBA00022448"/>
    </source>
</evidence>
<dbReference type="GO" id="GO:0046872">
    <property type="term" value="F:metal ion binding"/>
    <property type="evidence" value="ECO:0007669"/>
    <property type="project" value="UniProtKB-KW"/>
</dbReference>
<keyword evidence="12" id="KW-0472">Membrane</keyword>
<keyword evidence="11" id="KW-0408">Iron</keyword>
<dbReference type="EMBL" id="HBIZ01031288">
    <property type="protein sequence ID" value="CAE0767328.1"/>
    <property type="molecule type" value="Transcribed_RNA"/>
</dbReference>
<evidence type="ECO:0000256" key="11">
    <source>
        <dbReference type="ARBA" id="ARBA00023004"/>
    </source>
</evidence>
<dbReference type="GO" id="GO:0016020">
    <property type="term" value="C:membrane"/>
    <property type="evidence" value="ECO:0007669"/>
    <property type="project" value="UniProtKB-SubCell"/>
</dbReference>
<keyword evidence="6" id="KW-0812">Transmembrane</keyword>
<evidence type="ECO:0000256" key="3">
    <source>
        <dbReference type="ARBA" id="ARBA00008388"/>
    </source>
</evidence>
<name>A0A7S4BIR9_CHRCT</name>
<dbReference type="PANTHER" id="PTHR31803">
    <property type="entry name" value="ALTERNATIVE OXIDASE"/>
    <property type="match status" value="1"/>
</dbReference>
<evidence type="ECO:0000256" key="2">
    <source>
        <dbReference type="ARBA" id="ARBA00004370"/>
    </source>
</evidence>
<dbReference type="AlphaFoldDB" id="A0A7S4BIR9"/>
<comment type="subcellular location">
    <subcellularLocation>
        <location evidence="2">Membrane</location>
    </subcellularLocation>
</comment>
<dbReference type="InterPro" id="IPR002680">
    <property type="entry name" value="AOX"/>
</dbReference>
<proteinExistence type="inferred from homology"/>
<dbReference type="Pfam" id="PF01786">
    <property type="entry name" value="AOX"/>
    <property type="match status" value="1"/>
</dbReference>
<dbReference type="GO" id="GO:0009916">
    <property type="term" value="F:alternative oxidase activity"/>
    <property type="evidence" value="ECO:0007669"/>
    <property type="project" value="InterPro"/>
</dbReference>
<keyword evidence="10" id="KW-0560">Oxidoreductase</keyword>
<evidence type="ECO:0000256" key="5">
    <source>
        <dbReference type="ARBA" id="ARBA00022660"/>
    </source>
</evidence>
<protein>
    <recommendedName>
        <fullName evidence="14">Alternative oxidase</fullName>
    </recommendedName>
</protein>
<dbReference type="GO" id="GO:0005739">
    <property type="term" value="C:mitochondrion"/>
    <property type="evidence" value="ECO:0007669"/>
    <property type="project" value="TreeGrafter"/>
</dbReference>
<sequence>MRDRMRTHYTEADNELHHLLIMEALGGNASSVDRAFAQGMAFFYYWYVVLVYSISEQAAYHLSELIEDHAYYTYDAFLERKADELKLLPVPPIAREYYDSPTSFPFTMSYLPNSEDQGETTGRGRPPMQSLYDVFVNVRDDEAEHWQTLCSLVQYDSLPSTPELKLEATKPAPLLK</sequence>
<keyword evidence="9" id="KW-1133">Transmembrane helix</keyword>
<dbReference type="InterPro" id="IPR038659">
    <property type="entry name" value="AOX_sf"/>
</dbReference>
<evidence type="ECO:0008006" key="14">
    <source>
        <dbReference type="Google" id="ProtNLM"/>
    </source>
</evidence>
<evidence type="ECO:0000313" key="13">
    <source>
        <dbReference type="EMBL" id="CAE0767328.1"/>
    </source>
</evidence>